<comment type="caution">
    <text evidence="2">The sequence shown here is derived from an EMBL/GenBank/DDBJ whole genome shotgun (WGS) entry which is preliminary data.</text>
</comment>
<protein>
    <submittedName>
        <fullName evidence="2">Uncharacterized protein</fullName>
    </submittedName>
</protein>
<sequence>MIASVLGMAAALVAAWQDGPGATEPEPLPDPEPAVEEPQENPDDESGDDPEEPGPEGSDPEGEEPDDEGEEGASEPGEEEGEDAEILAAADMQIVEETLPTVDEVAFPELVGDFDGDGAPDEARARESDTGVQIALELSSTGEVFVEHLGADALAQVEWEVIPADAIGEVCVDPIACPITEEGEAERDVILVTIDGSDRFILRWDGGALETFFVD</sequence>
<name>A0A7Y3RKA0_9PROT</name>
<proteinExistence type="predicted"/>
<dbReference type="EMBL" id="JABFCX010000002">
    <property type="protein sequence ID" value="NNU15550.1"/>
    <property type="molecule type" value="Genomic_DNA"/>
</dbReference>
<dbReference type="RefSeq" id="WP_173197089.1">
    <property type="nucleotide sequence ID" value="NZ_JABFCX010000002.1"/>
</dbReference>
<gene>
    <name evidence="2" type="ORF">HK107_04360</name>
</gene>
<feature type="region of interest" description="Disordered" evidence="1">
    <location>
        <begin position="17"/>
        <end position="82"/>
    </location>
</feature>
<dbReference type="Proteomes" id="UP000536835">
    <property type="component" value="Unassembled WGS sequence"/>
</dbReference>
<reference evidence="2 3" key="1">
    <citation type="submission" date="2020-05" db="EMBL/GenBank/DDBJ databases">
        <title>Parvularcula mediterraneae sp. nov., isolated from polypropylene straw from shallow seawater of the seashore of Laganas in Zakynthos island, Greece.</title>
        <authorList>
            <person name="Szabo I."/>
            <person name="Al-Omari J."/>
            <person name="Rado J."/>
            <person name="Szerdahelyi G.S."/>
        </authorList>
    </citation>
    <scope>NUCLEOTIDE SEQUENCE [LARGE SCALE GENOMIC DNA]</scope>
    <source>
        <strain evidence="2 3">ZS-1/3</strain>
    </source>
</reference>
<organism evidence="2 3">
    <name type="scientific">Parvularcula mediterranea</name>
    <dbReference type="NCBI Taxonomy" id="2732508"/>
    <lineage>
        <taxon>Bacteria</taxon>
        <taxon>Pseudomonadati</taxon>
        <taxon>Pseudomonadota</taxon>
        <taxon>Alphaproteobacteria</taxon>
        <taxon>Parvularculales</taxon>
        <taxon>Parvularculaceae</taxon>
        <taxon>Parvularcula</taxon>
    </lineage>
</organism>
<evidence type="ECO:0000313" key="3">
    <source>
        <dbReference type="Proteomes" id="UP000536835"/>
    </source>
</evidence>
<feature type="compositionally biased region" description="Acidic residues" evidence="1">
    <location>
        <begin position="27"/>
        <end position="82"/>
    </location>
</feature>
<dbReference type="AlphaFoldDB" id="A0A7Y3RKA0"/>
<keyword evidence="3" id="KW-1185">Reference proteome</keyword>
<evidence type="ECO:0000256" key="1">
    <source>
        <dbReference type="SAM" id="MobiDB-lite"/>
    </source>
</evidence>
<accession>A0A7Y3RKA0</accession>
<evidence type="ECO:0000313" key="2">
    <source>
        <dbReference type="EMBL" id="NNU15550.1"/>
    </source>
</evidence>